<dbReference type="InterPro" id="IPR003593">
    <property type="entry name" value="AAA+_ATPase"/>
</dbReference>
<dbReference type="AlphaFoldDB" id="A0A1F5PJN8"/>
<protein>
    <recommendedName>
        <fullName evidence="5">ABC transporter domain-containing protein</fullName>
    </recommendedName>
</protein>
<dbReference type="Gene3D" id="3.40.50.300">
    <property type="entry name" value="P-loop containing nucleotide triphosphate hydrolases"/>
    <property type="match status" value="2"/>
</dbReference>
<dbReference type="GO" id="GO:0016887">
    <property type="term" value="F:ATP hydrolysis activity"/>
    <property type="evidence" value="ECO:0007669"/>
    <property type="project" value="InterPro"/>
</dbReference>
<organism evidence="6 7">
    <name type="scientific">Candidatus Doudnabacteria bacterium RIFCSPHIGHO2_12_FULL_48_16</name>
    <dbReference type="NCBI Taxonomy" id="1817838"/>
    <lineage>
        <taxon>Bacteria</taxon>
        <taxon>Candidatus Doudnaibacteriota</taxon>
    </lineage>
</organism>
<dbReference type="PROSITE" id="PS50893">
    <property type="entry name" value="ABC_TRANSPORTER_2"/>
    <property type="match status" value="1"/>
</dbReference>
<dbReference type="Proteomes" id="UP000177682">
    <property type="component" value="Unassembled WGS sequence"/>
</dbReference>
<evidence type="ECO:0000256" key="2">
    <source>
        <dbReference type="ARBA" id="ARBA00022741"/>
    </source>
</evidence>
<dbReference type="SMART" id="SM00382">
    <property type="entry name" value="AAA"/>
    <property type="match status" value="2"/>
</dbReference>
<dbReference type="CDD" id="cd03221">
    <property type="entry name" value="ABCF_EF-3"/>
    <property type="match status" value="1"/>
</dbReference>
<gene>
    <name evidence="6" type="ORF">A3E29_03260</name>
</gene>
<dbReference type="PANTHER" id="PTHR19211:SF14">
    <property type="entry name" value="ATP-BINDING CASSETTE SUB-FAMILY F MEMBER 1"/>
    <property type="match status" value="1"/>
</dbReference>
<comment type="caution">
    <text evidence="6">The sequence shown here is derived from an EMBL/GenBank/DDBJ whole genome shotgun (WGS) entry which is preliminary data.</text>
</comment>
<dbReference type="GO" id="GO:0005524">
    <property type="term" value="F:ATP binding"/>
    <property type="evidence" value="ECO:0007669"/>
    <property type="project" value="UniProtKB-KW"/>
</dbReference>
<reference evidence="6 7" key="1">
    <citation type="journal article" date="2016" name="Nat. Commun.">
        <title>Thousands of microbial genomes shed light on interconnected biogeochemical processes in an aquifer system.</title>
        <authorList>
            <person name="Anantharaman K."/>
            <person name="Brown C.T."/>
            <person name="Hug L.A."/>
            <person name="Sharon I."/>
            <person name="Castelle C.J."/>
            <person name="Probst A.J."/>
            <person name="Thomas B.C."/>
            <person name="Singh A."/>
            <person name="Wilkins M.J."/>
            <person name="Karaoz U."/>
            <person name="Brodie E.L."/>
            <person name="Williams K.H."/>
            <person name="Hubbard S.S."/>
            <person name="Banfield J.F."/>
        </authorList>
    </citation>
    <scope>NUCLEOTIDE SEQUENCE [LARGE SCALE GENOMIC DNA]</scope>
</reference>
<name>A0A1F5PJN8_9BACT</name>
<evidence type="ECO:0000313" key="7">
    <source>
        <dbReference type="Proteomes" id="UP000177682"/>
    </source>
</evidence>
<evidence type="ECO:0000313" key="6">
    <source>
        <dbReference type="EMBL" id="OGE90101.1"/>
    </source>
</evidence>
<dbReference type="SUPFAM" id="SSF52540">
    <property type="entry name" value="P-loop containing nucleoside triphosphate hydrolases"/>
    <property type="match status" value="2"/>
</dbReference>
<sequence length="493" mass="55222">MRKDSVILSFANVSFEYGHDKIVLDEVSFGVRTGSRITLMGQNGAGKSTLFKMITGEIRPQNGRINLTPTEATIAIAHQVMPKDCLHLNVREYFATAFEDKKYDLDRLIANVFEVVNVQLSLDKKINELSGGQQARLLLAHALIQDPDILLLDEPTNNLDRLGIEHLTGFLMMYEKTCIVISHDADFLNAFSDGVLYLDVFTHKVEQYTGNYYDVVGEIEERIQREQQQNARMQAQIQEKRSQAEVFAHKGGKLRAVAKRMREAAEEAEENLVDVRQEDETIRNFTIPAQEFDIHFHGKVIEFTSVGAIKNHQPVTKQLELIIKKGKHLLIAGRNGSGKSTLLEKIATGSGSGFTIAPGVKIGYYKQDFSNFSARGGDFDQTAYDSLLEVMKAKDEHKLRAASAGFLLNGKLLNNPIRALSEGQKGLLSFCRLSLLNPGLLILDEPTNHINFRHLPVIAKALDEYQGAMIMVSHIPDFIAQIRIDETIDLDQI</sequence>
<dbReference type="EMBL" id="MFEY01000007">
    <property type="protein sequence ID" value="OGE90101.1"/>
    <property type="molecule type" value="Genomic_DNA"/>
</dbReference>
<dbReference type="InterPro" id="IPR050611">
    <property type="entry name" value="ABCF"/>
</dbReference>
<feature type="domain" description="ABC transporter" evidence="5">
    <location>
        <begin position="8"/>
        <end position="225"/>
    </location>
</feature>
<keyword evidence="1" id="KW-0677">Repeat</keyword>
<evidence type="ECO:0000259" key="5">
    <source>
        <dbReference type="PROSITE" id="PS50893"/>
    </source>
</evidence>
<dbReference type="PANTHER" id="PTHR19211">
    <property type="entry name" value="ATP-BINDING TRANSPORT PROTEIN-RELATED"/>
    <property type="match status" value="1"/>
</dbReference>
<keyword evidence="2" id="KW-0547">Nucleotide-binding</keyword>
<accession>A0A1F5PJN8</accession>
<feature type="coiled-coil region" evidence="4">
    <location>
        <begin position="216"/>
        <end position="278"/>
    </location>
</feature>
<proteinExistence type="predicted"/>
<evidence type="ECO:0000256" key="1">
    <source>
        <dbReference type="ARBA" id="ARBA00022737"/>
    </source>
</evidence>
<evidence type="ECO:0000256" key="3">
    <source>
        <dbReference type="ARBA" id="ARBA00022840"/>
    </source>
</evidence>
<dbReference type="Pfam" id="PF00005">
    <property type="entry name" value="ABC_tran"/>
    <property type="match status" value="2"/>
</dbReference>
<dbReference type="InterPro" id="IPR003439">
    <property type="entry name" value="ABC_transporter-like_ATP-bd"/>
</dbReference>
<keyword evidence="4" id="KW-0175">Coiled coil</keyword>
<keyword evidence="3" id="KW-0067">ATP-binding</keyword>
<evidence type="ECO:0000256" key="4">
    <source>
        <dbReference type="SAM" id="Coils"/>
    </source>
</evidence>
<dbReference type="InterPro" id="IPR027417">
    <property type="entry name" value="P-loop_NTPase"/>
</dbReference>